<gene>
    <name evidence="1" type="ORF">GCM10009839_45150</name>
</gene>
<organism evidence="1 2">
    <name type="scientific">Catenulispora yoronensis</name>
    <dbReference type="NCBI Taxonomy" id="450799"/>
    <lineage>
        <taxon>Bacteria</taxon>
        <taxon>Bacillati</taxon>
        <taxon>Actinomycetota</taxon>
        <taxon>Actinomycetes</taxon>
        <taxon>Catenulisporales</taxon>
        <taxon>Catenulisporaceae</taxon>
        <taxon>Catenulispora</taxon>
    </lineage>
</organism>
<dbReference type="RefSeq" id="WP_344667619.1">
    <property type="nucleotide sequence ID" value="NZ_BAAAQN010000026.1"/>
</dbReference>
<dbReference type="Proteomes" id="UP001500751">
    <property type="component" value="Unassembled WGS sequence"/>
</dbReference>
<reference evidence="1 2" key="1">
    <citation type="journal article" date="2019" name="Int. J. Syst. Evol. Microbiol.">
        <title>The Global Catalogue of Microorganisms (GCM) 10K type strain sequencing project: providing services to taxonomists for standard genome sequencing and annotation.</title>
        <authorList>
            <consortium name="The Broad Institute Genomics Platform"/>
            <consortium name="The Broad Institute Genome Sequencing Center for Infectious Disease"/>
            <person name="Wu L."/>
            <person name="Ma J."/>
        </authorList>
    </citation>
    <scope>NUCLEOTIDE SEQUENCE [LARGE SCALE GENOMIC DNA]</scope>
    <source>
        <strain evidence="1 2">JCM 16014</strain>
    </source>
</reference>
<evidence type="ECO:0000313" key="2">
    <source>
        <dbReference type="Proteomes" id="UP001500751"/>
    </source>
</evidence>
<comment type="caution">
    <text evidence="1">The sequence shown here is derived from an EMBL/GenBank/DDBJ whole genome shotgun (WGS) entry which is preliminary data.</text>
</comment>
<keyword evidence="2" id="KW-1185">Reference proteome</keyword>
<dbReference type="EMBL" id="BAAAQN010000026">
    <property type="protein sequence ID" value="GAA2038534.1"/>
    <property type="molecule type" value="Genomic_DNA"/>
</dbReference>
<protein>
    <submittedName>
        <fullName evidence="1">Uncharacterized protein</fullName>
    </submittedName>
</protein>
<proteinExistence type="predicted"/>
<sequence>MRFTTDDSAFGVLVSPRPGYGLFRFQLLLNGELIGDAEPGMLGSAMARLNGLAVLDDPRLEDPTADAAATLELLLADEDLGDPTLFAVAESLDRWHVRAYRFADQVAFLAAPVPEEDGAPLGPVSVSVVSFAEYEPIATEARRYWRGS</sequence>
<accession>A0ABN2UIR3</accession>
<evidence type="ECO:0000313" key="1">
    <source>
        <dbReference type="EMBL" id="GAA2038534.1"/>
    </source>
</evidence>
<name>A0ABN2UIR3_9ACTN</name>